<gene>
    <name evidence="3" type="ORF">GGR22_000518</name>
</gene>
<proteinExistence type="predicted"/>
<keyword evidence="2" id="KW-0472">Membrane</keyword>
<keyword evidence="4" id="KW-1185">Reference proteome</keyword>
<feature type="transmembrane region" description="Helical" evidence="2">
    <location>
        <begin position="176"/>
        <end position="200"/>
    </location>
</feature>
<reference evidence="3 4" key="1">
    <citation type="submission" date="2020-08" db="EMBL/GenBank/DDBJ databases">
        <title>Genomic Encyclopedia of Type Strains, Phase IV (KMG-IV): sequencing the most valuable type-strain genomes for metagenomic binning, comparative biology and taxonomic classification.</title>
        <authorList>
            <person name="Goeker M."/>
        </authorList>
    </citation>
    <scope>NUCLEOTIDE SEQUENCE [LARGE SCALE GENOMIC DNA]</scope>
    <source>
        <strain evidence="3 4">DSM 100397</strain>
    </source>
</reference>
<accession>A0ABR6DL29</accession>
<feature type="transmembrane region" description="Helical" evidence="2">
    <location>
        <begin position="107"/>
        <end position="129"/>
    </location>
</feature>
<dbReference type="Proteomes" id="UP000555003">
    <property type="component" value="Unassembled WGS sequence"/>
</dbReference>
<feature type="region of interest" description="Disordered" evidence="1">
    <location>
        <begin position="75"/>
        <end position="100"/>
    </location>
</feature>
<sequence length="227" mass="25377">MRALKIISDLLPIPSYTVILICFFFPFITIKCGTTELVSVTGFDYVVGTDMKEKMKSNEFSKKMQEKLGKDLFDTTQDSSVDEDGNPKKTEGLPVPAETADEKNSRIAMMIMMGIPFLMAIAGLIFSFIRIKRKGLLHIIFSAIGFLVLLIFGIIIKSSSELNAVSSMADGMGGGMISIGMGTAYYMATILFLLIIMFFGMEKYLKNLYKEEQEIREEALDEFLTKD</sequence>
<evidence type="ECO:0000313" key="3">
    <source>
        <dbReference type="EMBL" id="MBA9072392.1"/>
    </source>
</evidence>
<organism evidence="3 4">
    <name type="scientific">Flavobacterium gossypii</name>
    <dbReference type="NCBI Taxonomy" id="1646119"/>
    <lineage>
        <taxon>Bacteria</taxon>
        <taxon>Pseudomonadati</taxon>
        <taxon>Bacteroidota</taxon>
        <taxon>Flavobacteriia</taxon>
        <taxon>Flavobacteriales</taxon>
        <taxon>Flavobacteriaceae</taxon>
        <taxon>Flavobacterium</taxon>
    </lineage>
</organism>
<evidence type="ECO:0000256" key="2">
    <source>
        <dbReference type="SAM" id="Phobius"/>
    </source>
</evidence>
<keyword evidence="2" id="KW-0812">Transmembrane</keyword>
<name>A0ABR6DL29_9FLAO</name>
<dbReference type="RefSeq" id="WP_182492446.1">
    <property type="nucleotide sequence ID" value="NZ_JACJIS010000001.1"/>
</dbReference>
<evidence type="ECO:0008006" key="5">
    <source>
        <dbReference type="Google" id="ProtNLM"/>
    </source>
</evidence>
<dbReference type="EMBL" id="JACJIS010000001">
    <property type="protein sequence ID" value="MBA9072392.1"/>
    <property type="molecule type" value="Genomic_DNA"/>
</dbReference>
<evidence type="ECO:0000313" key="4">
    <source>
        <dbReference type="Proteomes" id="UP000555003"/>
    </source>
</evidence>
<evidence type="ECO:0000256" key="1">
    <source>
        <dbReference type="SAM" id="MobiDB-lite"/>
    </source>
</evidence>
<protein>
    <recommendedName>
        <fullName evidence="5">MotA/TolQ/ExbB proton channel domain-containing protein</fullName>
    </recommendedName>
</protein>
<comment type="caution">
    <text evidence="3">The sequence shown here is derived from an EMBL/GenBank/DDBJ whole genome shotgun (WGS) entry which is preliminary data.</text>
</comment>
<feature type="transmembrane region" description="Helical" evidence="2">
    <location>
        <begin position="12"/>
        <end position="30"/>
    </location>
</feature>
<feature type="transmembrane region" description="Helical" evidence="2">
    <location>
        <begin position="136"/>
        <end position="156"/>
    </location>
</feature>
<keyword evidence="2" id="KW-1133">Transmembrane helix</keyword>